<name>G0MJP0_CAEBE</name>
<dbReference type="Proteomes" id="UP000008068">
    <property type="component" value="Unassembled WGS sequence"/>
</dbReference>
<keyword evidence="1" id="KW-1133">Transmembrane helix</keyword>
<feature type="transmembrane region" description="Helical" evidence="1">
    <location>
        <begin position="200"/>
        <end position="220"/>
    </location>
</feature>
<keyword evidence="3" id="KW-1185">Reference proteome</keyword>
<reference evidence="3" key="1">
    <citation type="submission" date="2011-07" db="EMBL/GenBank/DDBJ databases">
        <authorList>
            <consortium name="Caenorhabditis brenneri Sequencing and Analysis Consortium"/>
            <person name="Wilson R.K."/>
        </authorList>
    </citation>
    <scope>NUCLEOTIDE SEQUENCE [LARGE SCALE GENOMIC DNA]</scope>
    <source>
        <strain evidence="3">PB2801</strain>
    </source>
</reference>
<proteinExistence type="predicted"/>
<dbReference type="AlphaFoldDB" id="G0MJP0"/>
<keyword evidence="1" id="KW-0812">Transmembrane</keyword>
<dbReference type="EMBL" id="GL379797">
    <property type="protein sequence ID" value="EGT32304.1"/>
    <property type="molecule type" value="Genomic_DNA"/>
</dbReference>
<dbReference type="HOGENOM" id="CLU_669447_0_0_1"/>
<protein>
    <submittedName>
        <fullName evidence="2">Uncharacterized protein</fullName>
    </submittedName>
</protein>
<feature type="transmembrane region" description="Helical" evidence="1">
    <location>
        <begin position="96"/>
        <end position="120"/>
    </location>
</feature>
<evidence type="ECO:0000256" key="1">
    <source>
        <dbReference type="SAM" id="Phobius"/>
    </source>
</evidence>
<evidence type="ECO:0000313" key="3">
    <source>
        <dbReference type="Proteomes" id="UP000008068"/>
    </source>
</evidence>
<sequence length="411" mass="47262">MNHNISDPLFDILKKYVGEKMAEQIERDRRIAEREQREEESRKSGLIFGYYFSLAMFILIMDPINNTFSDQLMKFVANEMKEEMERKQRRADYSDVLIIFAPLILFMVIALLAMIIPYLWNWWISGRSGPLTRYPIVPFDISELKLYTGMKSTGNMTPEAKIQVSCIDPNNTMTDPCCRPYSKMSDEEYREMEIESLKKVLPIILGILGVILISAMNLNNSSVIPCHPDKEIMRESMKRQGIVMLMVVVMVLLSTAIVVVCEHFNRKWESQRSRKVTRIPKTPINEKRLILFNGSQFSENKTPEAKILISGPVSSKNKESAKLNTILKMIFGLEDLAYEQPRATTQRLPNCRNVRYCRELKRGMMTDDESDAVYHQEWDPASKSMKTWKCNGCSGNVDGGVPPSYSSLSMV</sequence>
<organism evidence="3">
    <name type="scientific">Caenorhabditis brenneri</name>
    <name type="common">Nematode worm</name>
    <dbReference type="NCBI Taxonomy" id="135651"/>
    <lineage>
        <taxon>Eukaryota</taxon>
        <taxon>Metazoa</taxon>
        <taxon>Ecdysozoa</taxon>
        <taxon>Nematoda</taxon>
        <taxon>Chromadorea</taxon>
        <taxon>Rhabditida</taxon>
        <taxon>Rhabditina</taxon>
        <taxon>Rhabditomorpha</taxon>
        <taxon>Rhabditoidea</taxon>
        <taxon>Rhabditidae</taxon>
        <taxon>Peloderinae</taxon>
        <taxon>Caenorhabditis</taxon>
    </lineage>
</organism>
<keyword evidence="1" id="KW-0472">Membrane</keyword>
<feature type="transmembrane region" description="Helical" evidence="1">
    <location>
        <begin position="47"/>
        <end position="64"/>
    </location>
</feature>
<accession>G0MJP0</accession>
<evidence type="ECO:0000313" key="2">
    <source>
        <dbReference type="EMBL" id="EGT32304.1"/>
    </source>
</evidence>
<gene>
    <name evidence="2" type="ORF">CAEBREN_11454</name>
</gene>
<dbReference type="InParanoid" id="G0MJP0"/>
<feature type="transmembrane region" description="Helical" evidence="1">
    <location>
        <begin position="241"/>
        <end position="260"/>
    </location>
</feature>